<evidence type="ECO:0000256" key="2">
    <source>
        <dbReference type="ARBA" id="ARBA00022705"/>
    </source>
</evidence>
<feature type="binding site" evidence="8">
    <location>
        <position position="456"/>
    </location>
    <ligand>
        <name>Zn(2+)</name>
        <dbReference type="ChEBI" id="CHEBI:29105"/>
        <label>1</label>
    </ligand>
</feature>
<feature type="compositionally biased region" description="Pro residues" evidence="9">
    <location>
        <begin position="159"/>
        <end position="171"/>
    </location>
</feature>
<evidence type="ECO:0000313" key="12">
    <source>
        <dbReference type="Proteomes" id="UP000616839"/>
    </source>
</evidence>
<feature type="binding site" evidence="8">
    <location>
        <position position="417"/>
    </location>
    <ligand>
        <name>Zn(2+)</name>
        <dbReference type="ChEBI" id="CHEBI:29105"/>
        <label>1</label>
    </ligand>
</feature>
<proteinExistence type="inferred from homology"/>
<reference evidence="11" key="1">
    <citation type="submission" date="2020-09" db="EMBL/GenBank/DDBJ databases">
        <title>Nocardioides sp. strain MJB4 16S ribosomal RNA gene Genome sequencing and assembly.</title>
        <authorList>
            <person name="Kim I."/>
        </authorList>
    </citation>
    <scope>NUCLEOTIDE SEQUENCE</scope>
    <source>
        <strain evidence="11">MJB4</strain>
    </source>
</reference>
<feature type="binding site" evidence="8">
    <location>
        <position position="426"/>
    </location>
    <ligand>
        <name>Zn(2+)</name>
        <dbReference type="ChEBI" id="CHEBI:29105"/>
        <label>2</label>
    </ligand>
</feature>
<feature type="domain" description="Primosomal protein N' 3' DNA-binding" evidence="10">
    <location>
        <begin position="48"/>
        <end position="147"/>
    </location>
</feature>
<dbReference type="GO" id="GO:0043138">
    <property type="term" value="F:3'-5' DNA helicase activity"/>
    <property type="evidence" value="ECO:0007669"/>
    <property type="project" value="TreeGrafter"/>
</dbReference>
<feature type="binding site" evidence="8">
    <location>
        <position position="459"/>
    </location>
    <ligand>
        <name>Zn(2+)</name>
        <dbReference type="ChEBI" id="CHEBI:29105"/>
        <label>1</label>
    </ligand>
</feature>
<evidence type="ECO:0000256" key="7">
    <source>
        <dbReference type="ARBA" id="ARBA00023125"/>
    </source>
</evidence>
<dbReference type="GO" id="GO:0006310">
    <property type="term" value="P:DNA recombination"/>
    <property type="evidence" value="ECO:0007669"/>
    <property type="project" value="InterPro"/>
</dbReference>
<dbReference type="EMBL" id="JACYXZ010000002">
    <property type="protein sequence ID" value="MBD8869730.1"/>
    <property type="molecule type" value="Genomic_DNA"/>
</dbReference>
<keyword evidence="3 8" id="KW-0479">Metal-binding</keyword>
<dbReference type="Proteomes" id="UP000616839">
    <property type="component" value="Unassembled WGS sequence"/>
</dbReference>
<evidence type="ECO:0000256" key="9">
    <source>
        <dbReference type="SAM" id="MobiDB-lite"/>
    </source>
</evidence>
<keyword evidence="12" id="KW-1185">Reference proteome</keyword>
<evidence type="ECO:0000256" key="4">
    <source>
        <dbReference type="ARBA" id="ARBA00022741"/>
    </source>
</evidence>
<comment type="caution">
    <text evidence="11">The sequence shown here is derived from an EMBL/GenBank/DDBJ whole genome shotgun (WGS) entry which is preliminary data.</text>
</comment>
<feature type="binding site" evidence="8">
    <location>
        <position position="444"/>
    </location>
    <ligand>
        <name>Zn(2+)</name>
        <dbReference type="ChEBI" id="CHEBI:29105"/>
        <label>2</label>
    </ligand>
</feature>
<evidence type="ECO:0000256" key="8">
    <source>
        <dbReference type="HAMAP-Rule" id="MF_00983"/>
    </source>
</evidence>
<feature type="compositionally biased region" description="Basic and acidic residues" evidence="9">
    <location>
        <begin position="1"/>
        <end position="11"/>
    </location>
</feature>
<dbReference type="GO" id="GO:0006302">
    <property type="term" value="P:double-strand break repair"/>
    <property type="evidence" value="ECO:0007669"/>
    <property type="project" value="InterPro"/>
</dbReference>
<evidence type="ECO:0000259" key="10">
    <source>
        <dbReference type="Pfam" id="PF17764"/>
    </source>
</evidence>
<dbReference type="AlphaFoldDB" id="A0A927PZT6"/>
<keyword evidence="2 8" id="KW-0235">DNA replication</keyword>
<feature type="binding site" evidence="8">
    <location>
        <position position="447"/>
    </location>
    <ligand>
        <name>Zn(2+)</name>
        <dbReference type="ChEBI" id="CHEBI:29105"/>
        <label>2</label>
    </ligand>
</feature>
<dbReference type="GO" id="GO:0003677">
    <property type="term" value="F:DNA binding"/>
    <property type="evidence" value="ECO:0007669"/>
    <property type="project" value="UniProtKB-UniRule"/>
</dbReference>
<dbReference type="InterPro" id="IPR005259">
    <property type="entry name" value="PriA"/>
</dbReference>
<feature type="binding site" evidence="8">
    <location>
        <position position="420"/>
    </location>
    <ligand>
        <name>Zn(2+)</name>
        <dbReference type="ChEBI" id="CHEBI:29105"/>
        <label>1</label>
    </ligand>
</feature>
<keyword evidence="6 8" id="KW-0067">ATP-binding</keyword>
<dbReference type="PANTHER" id="PTHR30580:SF0">
    <property type="entry name" value="PRIMOSOMAL PROTEIN N"/>
    <property type="match status" value="1"/>
</dbReference>
<keyword evidence="7 8" id="KW-0238">DNA-binding</keyword>
<name>A0A927PZT6_9ACTN</name>
<keyword evidence="1 8" id="KW-0639">Primosome</keyword>
<dbReference type="InterPro" id="IPR027417">
    <property type="entry name" value="P-loop_NTPase"/>
</dbReference>
<dbReference type="HAMAP" id="MF_00983">
    <property type="entry name" value="PriA"/>
    <property type="match status" value="1"/>
</dbReference>
<dbReference type="Gene3D" id="3.40.1440.60">
    <property type="entry name" value="PriA, 3(prime) DNA-binding domain"/>
    <property type="match status" value="1"/>
</dbReference>
<keyword evidence="5 8" id="KW-0862">Zinc</keyword>
<comment type="subunit">
    <text evidence="8">Component of the replication restart primosome.</text>
</comment>
<dbReference type="PANTHER" id="PTHR30580">
    <property type="entry name" value="PRIMOSOMAL PROTEIN N"/>
    <property type="match status" value="1"/>
</dbReference>
<comment type="similarity">
    <text evidence="8">Belongs to the helicase family. PriA subfamily.</text>
</comment>
<comment type="cofactor">
    <cofactor evidence="8">
        <name>Zn(2+)</name>
        <dbReference type="ChEBI" id="CHEBI:29105"/>
    </cofactor>
    <text evidence="8">Binds 2 zinc ions per subunit.</text>
</comment>
<dbReference type="GO" id="GO:0006269">
    <property type="term" value="P:DNA replication, synthesis of primer"/>
    <property type="evidence" value="ECO:0007669"/>
    <property type="project" value="UniProtKB-KW"/>
</dbReference>
<evidence type="ECO:0000256" key="3">
    <source>
        <dbReference type="ARBA" id="ARBA00022723"/>
    </source>
</evidence>
<dbReference type="InterPro" id="IPR041222">
    <property type="entry name" value="PriA_3primeBD"/>
</dbReference>
<feature type="binding site" evidence="8">
    <location>
        <position position="429"/>
    </location>
    <ligand>
        <name>Zn(2+)</name>
        <dbReference type="ChEBI" id="CHEBI:29105"/>
        <label>2</label>
    </ligand>
</feature>
<dbReference type="Gene3D" id="3.40.50.300">
    <property type="entry name" value="P-loop containing nucleotide triphosphate hydrolases"/>
    <property type="match status" value="1"/>
</dbReference>
<dbReference type="RefSeq" id="WP_192142606.1">
    <property type="nucleotide sequence ID" value="NZ_JACYXZ010000002.1"/>
</dbReference>
<sequence>MSELRDDDRGGGAEGETLPGLARVRARTRRAPRQTAPTPAAEVAPVARVLVDLPLAHLDRTFDYQVPQTMAEQAVPGARVKVRFAGQDADAYVLERLDASDHPGRLSPVRRVVSPEPVLTPQVAALVRQVARRYAGTRADVLRLAVPPRHATTEKQPSPEAPAPPAAPPDPGAWSGYDAGGSFVGALARGEAPRAVLSAAPGEDWPALLARAAAATRAAGRGVLICVPDGKDVARVDVALGRLLGEGHHVALTADSGPAARYRDFLAVSRGARRVVVGTRAAAFAPVADLGLVVIWDDGDDLYAEPRAPYPHTRDVLLLRAAAEDTAVLVGGFARTVEAEYLLATGWAREISAPRATVRERVRVEVTGASDRDLARDPQARVTRLPTQAADALRSGLASGPVLVQTPRAGYAPSLACERCRTPVRCAGCGGPMRLTGPTEPPACAWCGTADPAWSCRECGHRGMRAPVRGEGRTAEELGRSFPSTVVRTSGGDRVLASVPDSPAIVVATPGAEPVAEAGYAAVVLMDTGLALARLDLRTAEEALRRWMNAVALARPGGRAVAVGDPAEPTLQALVRWDPGGFARREIDERRSAHLPPASRLATVTGPPGAVDDALTLAALPEVAELLGPVPVEETGPPRPGAGPEVRAVIRVPRAQGEALSEALAELQRLRSARKLDPVRIQVDPLTL</sequence>
<comment type="function">
    <text evidence="8">Initiates the restart of stalled replication forks, which reloads the replicative helicase on sites other than the origin of replication. Recognizes and binds to abandoned replication forks and remodels them to uncover a helicase loading site. Promotes assembly of the primosome at these replication forks.</text>
</comment>
<organism evidence="11 12">
    <name type="scientific">Nocardioides donggukensis</name>
    <dbReference type="NCBI Taxonomy" id="2774019"/>
    <lineage>
        <taxon>Bacteria</taxon>
        <taxon>Bacillati</taxon>
        <taxon>Actinomycetota</taxon>
        <taxon>Actinomycetes</taxon>
        <taxon>Propionibacteriales</taxon>
        <taxon>Nocardioidaceae</taxon>
        <taxon>Nocardioides</taxon>
    </lineage>
</organism>
<dbReference type="InterPro" id="IPR042115">
    <property type="entry name" value="PriA_3primeBD_sf"/>
</dbReference>
<evidence type="ECO:0000313" key="11">
    <source>
        <dbReference type="EMBL" id="MBD8869730.1"/>
    </source>
</evidence>
<gene>
    <name evidence="8" type="primary">priA</name>
    <name evidence="11" type="ORF">IE331_08840</name>
</gene>
<dbReference type="GO" id="GO:0008270">
    <property type="term" value="F:zinc ion binding"/>
    <property type="evidence" value="ECO:0007669"/>
    <property type="project" value="UniProtKB-UniRule"/>
</dbReference>
<dbReference type="GO" id="GO:0006270">
    <property type="term" value="P:DNA replication initiation"/>
    <property type="evidence" value="ECO:0007669"/>
    <property type="project" value="TreeGrafter"/>
</dbReference>
<dbReference type="GO" id="GO:0005524">
    <property type="term" value="F:ATP binding"/>
    <property type="evidence" value="ECO:0007669"/>
    <property type="project" value="UniProtKB-UniRule"/>
</dbReference>
<feature type="region of interest" description="Disordered" evidence="9">
    <location>
        <begin position="145"/>
        <end position="175"/>
    </location>
</feature>
<feature type="region of interest" description="Disordered" evidence="9">
    <location>
        <begin position="1"/>
        <end position="41"/>
    </location>
</feature>
<evidence type="ECO:0000256" key="6">
    <source>
        <dbReference type="ARBA" id="ARBA00022840"/>
    </source>
</evidence>
<comment type="caution">
    <text evidence="8">As this protein does not have any detectable helicase domains, it probably does not have helicase activity.</text>
</comment>
<keyword evidence="4 8" id="KW-0547">Nucleotide-binding</keyword>
<accession>A0A927PZT6</accession>
<protein>
    <recommendedName>
        <fullName evidence="8">Probable replication restart protein PriA</fullName>
    </recommendedName>
    <alternativeName>
        <fullName evidence="8">Putative ATP-dependent DNA helicase PriA</fullName>
    </alternativeName>
</protein>
<dbReference type="Pfam" id="PF17764">
    <property type="entry name" value="PriA_3primeBD"/>
    <property type="match status" value="1"/>
</dbReference>
<evidence type="ECO:0000256" key="1">
    <source>
        <dbReference type="ARBA" id="ARBA00022515"/>
    </source>
</evidence>
<dbReference type="GO" id="GO:1990077">
    <property type="term" value="C:primosome complex"/>
    <property type="evidence" value="ECO:0007669"/>
    <property type="project" value="UniProtKB-UniRule"/>
</dbReference>
<evidence type="ECO:0000256" key="5">
    <source>
        <dbReference type="ARBA" id="ARBA00022833"/>
    </source>
</evidence>